<name>A0A840DXN6_9BACT</name>
<accession>A0A840DXN6</accession>
<dbReference type="PROSITE" id="PS50093">
    <property type="entry name" value="PKD"/>
    <property type="match status" value="1"/>
</dbReference>
<gene>
    <name evidence="4" type="ORF">GGR28_000575</name>
</gene>
<evidence type="ECO:0000259" key="3">
    <source>
        <dbReference type="PROSITE" id="PS50093"/>
    </source>
</evidence>
<evidence type="ECO:0000256" key="1">
    <source>
        <dbReference type="SAM" id="MobiDB-lite"/>
    </source>
</evidence>
<dbReference type="RefSeq" id="WP_183494208.1">
    <property type="nucleotide sequence ID" value="NZ_JACIFF010000001.1"/>
</dbReference>
<feature type="region of interest" description="Disordered" evidence="1">
    <location>
        <begin position="916"/>
        <end position="946"/>
    </location>
</feature>
<reference evidence="4 5" key="1">
    <citation type="submission" date="2020-08" db="EMBL/GenBank/DDBJ databases">
        <title>Genomic Encyclopedia of Type Strains, Phase IV (KMG-IV): sequencing the most valuable type-strain genomes for metagenomic binning, comparative biology and taxonomic classification.</title>
        <authorList>
            <person name="Goeker M."/>
        </authorList>
    </citation>
    <scope>NUCLEOTIDE SEQUENCE [LARGE SCALE GENOMIC DNA]</scope>
    <source>
        <strain evidence="4 5">DSM 105137</strain>
    </source>
</reference>
<dbReference type="SUPFAM" id="SSF49299">
    <property type="entry name" value="PKD domain"/>
    <property type="match status" value="1"/>
</dbReference>
<dbReference type="Gene3D" id="2.60.40.10">
    <property type="entry name" value="Immunoglobulins"/>
    <property type="match status" value="1"/>
</dbReference>
<dbReference type="InterPro" id="IPR000601">
    <property type="entry name" value="PKD_dom"/>
</dbReference>
<dbReference type="InterPro" id="IPR050708">
    <property type="entry name" value="T6SS_VgrG/RHS"/>
</dbReference>
<feature type="chain" id="PRO_5032599999" evidence="2">
    <location>
        <begin position="21"/>
        <end position="2804"/>
    </location>
</feature>
<feature type="compositionally biased region" description="Polar residues" evidence="1">
    <location>
        <begin position="937"/>
        <end position="946"/>
    </location>
</feature>
<dbReference type="PANTHER" id="PTHR32305">
    <property type="match status" value="1"/>
</dbReference>
<dbReference type="NCBIfam" id="TIGR03696">
    <property type="entry name" value="Rhs_assc_core"/>
    <property type="match status" value="1"/>
</dbReference>
<dbReference type="NCBIfam" id="TIGR01643">
    <property type="entry name" value="YD_repeat_2x"/>
    <property type="match status" value="1"/>
</dbReference>
<evidence type="ECO:0000313" key="5">
    <source>
        <dbReference type="Proteomes" id="UP000576209"/>
    </source>
</evidence>
<sequence length="2804" mass="309462">MSVRLFIAFFILCTAGGLTGQSGTFVNQIEGEPLVADQEFRVEINDLLEENNDPNSIPTYRQFRGSRNRLLFSLAQVGTQPVPDGDYTVLVEVTTRQALPDRFEDPETHLFEFIIDATPAGGTHLIAADVIQNKWRMDVHVISVTRNDGPVGSESPKMILMGEISENATPCPLDLSQSLDPKVFATSEDVEGKIVATVPSVGCATEYDLEYVFYDENSKSGRNLSNGNGNDIPIDDLFRNNSTRLTSADNNFRLFNLFRDGYLVVRYRAVQYGEGDLRTYTRWSTSGVNIPSDPTTHADFGILRVGHQTGFNWQATTNFAEEAKQLPSISYLDGTMRARQNLVLQYGEKNGEPNPNTEFAIGQQTVYDAMGRPAASILPAPVYPNANAAHPLRFDPKTLAKPVGQTADNIPFHIYGTAQVEAAGECGSEVMGTDAGAGKFFSSSNEKSEGENAYVPDAHGYPFAVTRYTPDNTGRIRRQGGVGPRLQIGAHDTKYYYGKPAQRELDRLFGVNVGSASHYQKTMVVDPNGQATISYLDAKGRTVATALAGQSPANLIPISQVEANFGYRIDPTDSLTVSFENSSQAADSYEWNFADLGTSIDENPSFTFPQLGTYVVCLEAAGPTGRESTCQYVSVAIAPEVRSDTLHLTQGFNMASLDVAPADNRITAIFAELIAQDKLIYVQGRDSLGGLALFNPRLTEEENVLTHMEPGRGYMIGVSEDMDFAVEGIPIDSAFQPTLYPGINLVAYLPQNSTDAVSFFASLESGEGNLAFARAFFNSRYWSYRPAYHQSAPFSVENGKAYEILIGSQIDGDNWLEENGGENGGLAGTVYGEELYQLGSLDRSPLGIGEENVMTPTVDGGTATGSTPNYVTTDITNNVVYDDRVVTTFALLVPQTDFYDLCYALKEATYESGCCPRIEDPNPPEEQPDPEFPHPESPTSAGSGTFASQTTTNYIDDCFECYYDIEIAIAPVSLCDAGAFTAPAPLKLVNKQLSGNTEDCFAGGEIDLTGIELPQGEYIITKTVTLHEPAVEAAIEEYMATAVCVIPQDTYVDNYVAGADVSGCQPCDCSDPDRSQACDDLCAELPTPCESLYAVMEGDLTPGQGQYARFRIEYTEAYPNGNYVLTPDPVDEEDNAQTYTFSILNLHPDNPNLRVYQDESLDWSGIEIKINGETKEDLADVSLSDFIDNFDEKWVKALLPLHPENQLYDWCINNIDSGDDAVVGSHDFDETMRSVQTYATASGDYGSSADLKGTAIYNFVVAIANKDPFMLADLNGRRDAFLGDPTVNDAETGIAAIATLRLTELFGGTDGSWTWAGLKDYQKDIAWRIVRDLYLGRKSTFVAGERLADNLGAASRAWDNLKWICLPQPLCQEFNCNYDGACNTEPLMGYYQARVTNFLAVDILAGDLPKTEEDLLDPDKPFGRQISDVSDNYESDCQDRCAQYEASWRAQINQCPVLANLPAADLAAMIAELRAICTAGCVGGEPFGSSTVPANVVFTPGIGGATFQEVLAYYIDKHNTGSDACNLPGNCGSNLISFPPPAGQDFYGGTARIPAEQVPVFLFLNRGFLQSRLDFLLDGCACTTCDVPEKSLGTSLSTEVIENMARLNRMTVTDLNYTLTMIEQFLDPSTDPDQLFATIEDLLLPAEFNPGGNFCAYKSVLQSYDQAATVTCADSTDAWNNDRRADHLNARLGYNRSWEEYATVLGAEASSCMICAEPPATADPEDQPLNCEEETRERARQDALAQHSRYLDRRRTDFERGYRDHCLGNVNDRLDLRYPEREYHYTLYYYDQAGNLAMTVPPDGVEPLPESKHTDVKTYRDYLPDLHEYGNSALPAPTLPGHGMLTHYRYNSFNEVTLSDAPDKDPARTWYDRLGRPVLSMDGRQQTLGLLSYTLYDNLGRPEEVGELPVNDQQFDALLIEARDDKLENAMADRADRFHVTKTWYTNSGLSYQFQNDDPFVRRNRVVATTYRAEPDPEAPQGSGYDYQTYDFASHYHYDIAGNVDKLVQDFPDLGTYGQRYKTLAYTYDLISGNVHYLHYQLGQPDQFSYHYKYDKLNRLSEVFSSEIETEHSRSNIWKRDASYTYYDHGPLKRTVLGQDGLQGLDYAYTLQGWIKGVNGSLGDDYADVAAPDMNMDGRDATGSHLIGQVGNIDLYRYANQYFHQDYTPINANVANPFDNVLPPDYELFNGNIVRHYKSTAADKFRTAALVGEYDQLNRLRYGRQEFYGQDTRPGQVATPEGTHLLRAVEAPTFDGNGNIRHLDRFFGTEANTGHNRLQYTYIARTNLLEAVTARAGGSDSWRPFAFLVGEHAYNYDKSGNLIEETSPAGRKAITWNPYGKVTDVTHDRNGFDPAPYRSDFGYGPDQQRWAKLRYRAGATDNPDDDELEEATYYVRDAQGNTLATYELGGNASIAIGAELKWKQQYLFGSSRLGEVTLDRGLTERTLTFGARTYELTNHLGNVVTTFGEGLVAYDEGTAAMPDLKSHQDYLAFGLSLERERGMGLGSYRYAFNGKEKDDSGEWGTGTTAYDYGFRIYNPGIARFLSLDPLSAAIPQSSPYSFASNNPISFIDKKGLLPKSESCCVGDDGVLRTPSIADEIIPSLVVNVRQLAHNVWRGTKALWTDDEDLPPYRTYHAGRNSYGNFELTYTEAQAEPSLTEKLVSNTASGVGVMLSLPGGSGVYAGARVGPAWWPFAKNLATKSELLADGGQCKACAQVIKEEIGGIIVKIENAVFPGRAGIGDVVDQSGQTIVTGNTWKEHFAVFKDGKFYDGLTGSEGLDADSYKELFLDWDYLKKTELPDGD</sequence>
<dbReference type="InterPro" id="IPR035986">
    <property type="entry name" value="PKD_dom_sf"/>
</dbReference>
<comment type="caution">
    <text evidence="4">The sequence shown here is derived from an EMBL/GenBank/DDBJ whole genome shotgun (WGS) entry which is preliminary data.</text>
</comment>
<proteinExistence type="predicted"/>
<organism evidence="4 5">
    <name type="scientific">Neolewinella aquimaris</name>
    <dbReference type="NCBI Taxonomy" id="1835722"/>
    <lineage>
        <taxon>Bacteria</taxon>
        <taxon>Pseudomonadati</taxon>
        <taxon>Bacteroidota</taxon>
        <taxon>Saprospiria</taxon>
        <taxon>Saprospirales</taxon>
        <taxon>Lewinellaceae</taxon>
        <taxon>Neolewinella</taxon>
    </lineage>
</organism>
<evidence type="ECO:0000313" key="4">
    <source>
        <dbReference type="EMBL" id="MBB4077974.1"/>
    </source>
</evidence>
<feature type="signal peptide" evidence="2">
    <location>
        <begin position="1"/>
        <end position="20"/>
    </location>
</feature>
<dbReference type="PANTHER" id="PTHR32305:SF15">
    <property type="entry name" value="PROTEIN RHSA-RELATED"/>
    <property type="match status" value="1"/>
</dbReference>
<dbReference type="Gene3D" id="2.180.10.10">
    <property type="entry name" value="RHS repeat-associated core"/>
    <property type="match status" value="1"/>
</dbReference>
<dbReference type="InterPro" id="IPR022385">
    <property type="entry name" value="Rhs_assc_core"/>
</dbReference>
<dbReference type="CDD" id="cd00146">
    <property type="entry name" value="PKD"/>
    <property type="match status" value="1"/>
</dbReference>
<keyword evidence="5" id="KW-1185">Reference proteome</keyword>
<dbReference type="InterPro" id="IPR013783">
    <property type="entry name" value="Ig-like_fold"/>
</dbReference>
<protein>
    <submittedName>
        <fullName evidence="4">RHS repeat-associated protein</fullName>
    </submittedName>
</protein>
<dbReference type="InterPro" id="IPR006530">
    <property type="entry name" value="YD"/>
</dbReference>
<dbReference type="EMBL" id="JACIFF010000001">
    <property type="protein sequence ID" value="MBB4077974.1"/>
    <property type="molecule type" value="Genomic_DNA"/>
</dbReference>
<feature type="domain" description="PKD" evidence="3">
    <location>
        <begin position="588"/>
        <end position="629"/>
    </location>
</feature>
<keyword evidence="2" id="KW-0732">Signal</keyword>
<evidence type="ECO:0000256" key="2">
    <source>
        <dbReference type="SAM" id="SignalP"/>
    </source>
</evidence>
<dbReference type="Proteomes" id="UP000576209">
    <property type="component" value="Unassembled WGS sequence"/>
</dbReference>